<dbReference type="PANTHER" id="PTHR43639:SF1">
    <property type="entry name" value="SHORT-CHAIN DEHYDROGENASE_REDUCTASE FAMILY PROTEIN"/>
    <property type="match status" value="1"/>
</dbReference>
<dbReference type="AlphaFoldDB" id="A0A2N5C3V9"/>
<dbReference type="SMART" id="SM00822">
    <property type="entry name" value="PKS_KR"/>
    <property type="match status" value="1"/>
</dbReference>
<dbReference type="STRING" id="82633.GCA_000974605_00405"/>
<dbReference type="InterPro" id="IPR020904">
    <property type="entry name" value="Sc_DH/Rdtase_CS"/>
</dbReference>
<organism evidence="4 5">
    <name type="scientific">Cupriavidus pauculus</name>
    <dbReference type="NCBI Taxonomy" id="82633"/>
    <lineage>
        <taxon>Bacteria</taxon>
        <taxon>Pseudomonadati</taxon>
        <taxon>Pseudomonadota</taxon>
        <taxon>Betaproteobacteria</taxon>
        <taxon>Burkholderiales</taxon>
        <taxon>Burkholderiaceae</taxon>
        <taxon>Cupriavidus</taxon>
    </lineage>
</organism>
<dbReference type="PROSITE" id="PS00061">
    <property type="entry name" value="ADH_SHORT"/>
    <property type="match status" value="1"/>
</dbReference>
<dbReference type="EC" id="1.1.1.47" evidence="4"/>
<comment type="caution">
    <text evidence="4">The sequence shown here is derived from an EMBL/GenBank/DDBJ whole genome shotgun (WGS) entry which is preliminary data.</text>
</comment>
<comment type="similarity">
    <text evidence="1">Belongs to the short-chain dehydrogenases/reductases (SDR) family.</text>
</comment>
<protein>
    <submittedName>
        <fullName evidence="4">Sugar dehydrogenase</fullName>
        <ecNumber evidence="4">1.1.1.47</ecNumber>
    </submittedName>
</protein>
<dbReference type="GO" id="GO:0047936">
    <property type="term" value="F:glucose 1-dehydrogenase [NAD(P)+] activity"/>
    <property type="evidence" value="ECO:0007669"/>
    <property type="project" value="UniProtKB-EC"/>
</dbReference>
<accession>A0A2N5C3V9</accession>
<sequence>MRPSTLPRANRRGPVDRRTCSALVTGGAGGIGRAIALRLAQEGADIVVAAHKHDAEADETADGVRAAGRRAHVVAGDIGNVAQAFAIVDQAVAAVAPSGSLDILVNNAGVEVRAPFTEVTEADYDRVLDTNLKGPFFLTQQFVKHRLACKLGGKVINISSVHEDLPFPHFTSYCASKGGLRMLMRNLAIELAPAGITVNNIAPGAIQTPINRKLMADRAELQALLANIPLGRLGQPDEVAGLVAYLASADADYITGTTLVIDGGLLWNYAEQ</sequence>
<gene>
    <name evidence="4" type="ORF">CYJ10_30435</name>
</gene>
<proteinExistence type="inferred from homology"/>
<dbReference type="PRINTS" id="PR00080">
    <property type="entry name" value="SDRFAMILY"/>
</dbReference>
<dbReference type="Proteomes" id="UP000234341">
    <property type="component" value="Unassembled WGS sequence"/>
</dbReference>
<evidence type="ECO:0000256" key="1">
    <source>
        <dbReference type="ARBA" id="ARBA00006484"/>
    </source>
</evidence>
<dbReference type="InterPro" id="IPR057326">
    <property type="entry name" value="KR_dom"/>
</dbReference>
<name>A0A2N5C3V9_9BURK</name>
<evidence type="ECO:0000313" key="5">
    <source>
        <dbReference type="Proteomes" id="UP000234341"/>
    </source>
</evidence>
<reference evidence="4 5" key="1">
    <citation type="submission" date="2017-12" db="EMBL/GenBank/DDBJ databases">
        <title>Genome sequence of the active heterotrophic nitrifier-denitrifier, Cupriavidus pauculus UM1.</title>
        <authorList>
            <person name="Putonti C."/>
            <person name="Castignetti D."/>
        </authorList>
    </citation>
    <scope>NUCLEOTIDE SEQUENCE [LARGE SCALE GENOMIC DNA]</scope>
    <source>
        <strain evidence="4 5">UM1</strain>
    </source>
</reference>
<dbReference type="Pfam" id="PF13561">
    <property type="entry name" value="adh_short_C2"/>
    <property type="match status" value="1"/>
</dbReference>
<evidence type="ECO:0000256" key="2">
    <source>
        <dbReference type="ARBA" id="ARBA00023002"/>
    </source>
</evidence>
<evidence type="ECO:0000259" key="3">
    <source>
        <dbReference type="SMART" id="SM00822"/>
    </source>
</evidence>
<dbReference type="InterPro" id="IPR036291">
    <property type="entry name" value="NAD(P)-bd_dom_sf"/>
</dbReference>
<dbReference type="InterPro" id="IPR002347">
    <property type="entry name" value="SDR_fam"/>
</dbReference>
<evidence type="ECO:0000313" key="4">
    <source>
        <dbReference type="EMBL" id="PLP96906.1"/>
    </source>
</evidence>
<keyword evidence="2 4" id="KW-0560">Oxidoreductase</keyword>
<dbReference type="PANTHER" id="PTHR43639">
    <property type="entry name" value="OXIDOREDUCTASE, SHORT-CHAIN DEHYDROGENASE/REDUCTASE FAMILY (AFU_ORTHOLOGUE AFUA_5G02870)"/>
    <property type="match status" value="1"/>
</dbReference>
<dbReference type="Gene3D" id="3.40.50.720">
    <property type="entry name" value="NAD(P)-binding Rossmann-like Domain"/>
    <property type="match status" value="1"/>
</dbReference>
<dbReference type="PRINTS" id="PR00081">
    <property type="entry name" value="GDHRDH"/>
</dbReference>
<dbReference type="FunFam" id="3.40.50.720:FF:000084">
    <property type="entry name" value="Short-chain dehydrogenase reductase"/>
    <property type="match status" value="1"/>
</dbReference>
<dbReference type="NCBIfam" id="NF005559">
    <property type="entry name" value="PRK07231.1"/>
    <property type="match status" value="1"/>
</dbReference>
<dbReference type="EMBL" id="PJRP01000022">
    <property type="protein sequence ID" value="PLP96906.1"/>
    <property type="molecule type" value="Genomic_DNA"/>
</dbReference>
<dbReference type="SUPFAM" id="SSF51735">
    <property type="entry name" value="NAD(P)-binding Rossmann-fold domains"/>
    <property type="match status" value="1"/>
</dbReference>
<feature type="domain" description="Ketoreductase" evidence="3">
    <location>
        <begin position="20"/>
        <end position="204"/>
    </location>
</feature>
<dbReference type="OrthoDB" id="8557335at2"/>